<dbReference type="InParanoid" id="A8WXD7"/>
<sequence length="285" mass="32004">MGGKEKEVDYLHILKEQFNALQSEHLELRRKYDLQNASSNSANSEDTLPSRLLTLTSSLLEKPKFSDVKFKFPAAKISKNDDVEIPAHKFVLAARTDFWKLDSDDVTILEIPDDVDSDAFHVAIRWIYTDEIDLTMSDEQLLKVCETAAAFRLEPLKNVCIQQLGARLNVDNCIQIYEFAEKQSLRPLSTVCGTMIASSWDQLGPAHFASMTAPLLYRLIDGNTANVLHSIVSIGREDVLFLYFMQNSGKMPACLNELDSDGASALEKALCSDHQMQVRSTELLL</sequence>
<name>A8WXD7_CAEBR</name>
<evidence type="ECO:0000313" key="3">
    <source>
        <dbReference type="Proteomes" id="UP000008549"/>
    </source>
</evidence>
<dbReference type="EMBL" id="HE601388">
    <property type="protein sequence ID" value="CAP25090.1"/>
    <property type="molecule type" value="Genomic_DNA"/>
</dbReference>
<dbReference type="GO" id="GO:0005634">
    <property type="term" value="C:nucleus"/>
    <property type="evidence" value="ECO:0000318"/>
    <property type="project" value="GO_Central"/>
</dbReference>
<dbReference type="AlphaFoldDB" id="A8WXD7"/>
<dbReference type="GO" id="GO:0043161">
    <property type="term" value="P:proteasome-mediated ubiquitin-dependent protein catabolic process"/>
    <property type="evidence" value="ECO:0000318"/>
    <property type="project" value="GO_Central"/>
</dbReference>
<evidence type="ECO:0000259" key="1">
    <source>
        <dbReference type="PROSITE" id="PS50097"/>
    </source>
</evidence>
<dbReference type="GeneID" id="8588203"/>
<dbReference type="CTD" id="8588203"/>
<dbReference type="Proteomes" id="UP000008549">
    <property type="component" value="Unassembled WGS sequence"/>
</dbReference>
<dbReference type="KEGG" id="cbr:CBG_04368"/>
<dbReference type="GO" id="GO:0030162">
    <property type="term" value="P:regulation of proteolysis"/>
    <property type="evidence" value="ECO:0000318"/>
    <property type="project" value="GO_Central"/>
</dbReference>
<reference evidence="2 3" key="1">
    <citation type="journal article" date="2003" name="PLoS Biol.">
        <title>The genome sequence of Caenorhabditis briggsae: a platform for comparative genomics.</title>
        <authorList>
            <person name="Stein L.D."/>
            <person name="Bao Z."/>
            <person name="Blasiar D."/>
            <person name="Blumenthal T."/>
            <person name="Brent M.R."/>
            <person name="Chen N."/>
            <person name="Chinwalla A."/>
            <person name="Clarke L."/>
            <person name="Clee C."/>
            <person name="Coghlan A."/>
            <person name="Coulson A."/>
            <person name="D'Eustachio P."/>
            <person name="Fitch D.H."/>
            <person name="Fulton L.A."/>
            <person name="Fulton R.E."/>
            <person name="Griffiths-Jones S."/>
            <person name="Harris T.W."/>
            <person name="Hillier L.W."/>
            <person name="Kamath R."/>
            <person name="Kuwabara P.E."/>
            <person name="Mardis E.R."/>
            <person name="Marra M.A."/>
            <person name="Miner T.L."/>
            <person name="Minx P."/>
            <person name="Mullikin J.C."/>
            <person name="Plumb R.W."/>
            <person name="Rogers J."/>
            <person name="Schein J.E."/>
            <person name="Sohrmann M."/>
            <person name="Spieth J."/>
            <person name="Stajich J.E."/>
            <person name="Wei C."/>
            <person name="Willey D."/>
            <person name="Wilson R.K."/>
            <person name="Durbin R."/>
            <person name="Waterston R.H."/>
        </authorList>
    </citation>
    <scope>NUCLEOTIDE SEQUENCE [LARGE SCALE GENOMIC DNA]</scope>
    <source>
        <strain evidence="2 3">AF16</strain>
    </source>
</reference>
<protein>
    <submittedName>
        <fullName evidence="2">Protein CBG04368</fullName>
    </submittedName>
</protein>
<dbReference type="InterPro" id="IPR011333">
    <property type="entry name" value="SKP1/BTB/POZ_sf"/>
</dbReference>
<dbReference type="GO" id="GO:0031625">
    <property type="term" value="F:ubiquitin protein ligase binding"/>
    <property type="evidence" value="ECO:0000318"/>
    <property type="project" value="GO_Central"/>
</dbReference>
<dbReference type="SMART" id="SM00225">
    <property type="entry name" value="BTB"/>
    <property type="match status" value="1"/>
</dbReference>
<dbReference type="InterPro" id="IPR000210">
    <property type="entry name" value="BTB/POZ_dom"/>
</dbReference>
<gene>
    <name evidence="2 4" type="ORF">CBG04368</name>
    <name evidence="2" type="ORF">CBG_04368</name>
</gene>
<feature type="domain" description="BTB" evidence="1">
    <location>
        <begin position="66"/>
        <end position="136"/>
    </location>
</feature>
<dbReference type="PROSITE" id="PS50097">
    <property type="entry name" value="BTB"/>
    <property type="match status" value="1"/>
</dbReference>
<dbReference type="OMA" id="EHSANER"/>
<dbReference type="STRING" id="6238.A8WXD7"/>
<dbReference type="RefSeq" id="XP_002646206.1">
    <property type="nucleotide sequence ID" value="XM_002646160.1"/>
</dbReference>
<reference evidence="2 3" key="2">
    <citation type="journal article" date="2011" name="PLoS Genet.">
        <title>Caenorhabditis briggsae recombinant inbred line genotypes reveal inter-strain incompatibility and the evolution of recombination.</title>
        <authorList>
            <person name="Ross J.A."/>
            <person name="Koboldt D.C."/>
            <person name="Staisch J.E."/>
            <person name="Chamberlin H.M."/>
            <person name="Gupta B.P."/>
            <person name="Miller R.D."/>
            <person name="Baird S.E."/>
            <person name="Haag E.S."/>
        </authorList>
    </citation>
    <scope>NUCLEOTIDE SEQUENCE [LARGE SCALE GENOMIC DNA]</scope>
    <source>
        <strain evidence="2 3">AF16</strain>
    </source>
</reference>
<keyword evidence="3" id="KW-1185">Reference proteome</keyword>
<dbReference type="PANTHER" id="PTHR24413">
    <property type="entry name" value="SPECKLE-TYPE POZ PROTEIN"/>
    <property type="match status" value="1"/>
</dbReference>
<proteinExistence type="predicted"/>
<accession>A8WXD7</accession>
<dbReference type="eggNOG" id="KOG4591">
    <property type="taxonomic scope" value="Eukaryota"/>
</dbReference>
<dbReference type="WormBase" id="CBG04368">
    <property type="protein sequence ID" value="CBP49871"/>
    <property type="gene ID" value="WBGene00027059"/>
</dbReference>
<organism evidence="2 3">
    <name type="scientific">Caenorhabditis briggsae</name>
    <dbReference type="NCBI Taxonomy" id="6238"/>
    <lineage>
        <taxon>Eukaryota</taxon>
        <taxon>Metazoa</taxon>
        <taxon>Ecdysozoa</taxon>
        <taxon>Nematoda</taxon>
        <taxon>Chromadorea</taxon>
        <taxon>Rhabditida</taxon>
        <taxon>Rhabditina</taxon>
        <taxon>Rhabditomorpha</taxon>
        <taxon>Rhabditoidea</taxon>
        <taxon>Rhabditidae</taxon>
        <taxon>Peloderinae</taxon>
        <taxon>Caenorhabditis</taxon>
    </lineage>
</organism>
<dbReference type="FunFam" id="3.30.710.10:FF:000392">
    <property type="entry name" value="Protein CBG04368"/>
    <property type="match status" value="1"/>
</dbReference>
<evidence type="ECO:0000313" key="2">
    <source>
        <dbReference type="EMBL" id="CAP25090.1"/>
    </source>
</evidence>
<evidence type="ECO:0000313" key="4">
    <source>
        <dbReference type="WormBase" id="CBG04368"/>
    </source>
</evidence>
<dbReference type="Gene3D" id="3.30.710.10">
    <property type="entry name" value="Potassium Channel Kv1.1, Chain A"/>
    <property type="match status" value="1"/>
</dbReference>
<dbReference type="GO" id="GO:0005737">
    <property type="term" value="C:cytoplasm"/>
    <property type="evidence" value="ECO:0000318"/>
    <property type="project" value="GO_Central"/>
</dbReference>
<dbReference type="HOGENOM" id="CLU_075912_0_0_1"/>
<dbReference type="Pfam" id="PF00651">
    <property type="entry name" value="BTB"/>
    <property type="match status" value="1"/>
</dbReference>
<dbReference type="SUPFAM" id="SSF54695">
    <property type="entry name" value="POZ domain"/>
    <property type="match status" value="1"/>
</dbReference>